<organism evidence="7 8">
    <name type="scientific">Anaerocolumna aminovalerica</name>
    <dbReference type="NCBI Taxonomy" id="1527"/>
    <lineage>
        <taxon>Bacteria</taxon>
        <taxon>Bacillati</taxon>
        <taxon>Bacillota</taxon>
        <taxon>Clostridia</taxon>
        <taxon>Lachnospirales</taxon>
        <taxon>Lachnospiraceae</taxon>
        <taxon>Anaerocolumna</taxon>
    </lineage>
</organism>
<comment type="similarity">
    <text evidence="1 4">Belongs to the D-isomer specific 2-hydroxyacid dehydrogenase family.</text>
</comment>
<dbReference type="Gene3D" id="3.40.50.720">
    <property type="entry name" value="NAD(P)-binding Rossmann-like Domain"/>
    <property type="match status" value="2"/>
</dbReference>
<protein>
    <submittedName>
        <fullName evidence="7">Phosphoglycerate dehydrogenase</fullName>
    </submittedName>
</protein>
<dbReference type="Proteomes" id="UP000198806">
    <property type="component" value="Unassembled WGS sequence"/>
</dbReference>
<dbReference type="InterPro" id="IPR036291">
    <property type="entry name" value="NAD(P)-bd_dom_sf"/>
</dbReference>
<dbReference type="GO" id="GO:0051287">
    <property type="term" value="F:NAD binding"/>
    <property type="evidence" value="ECO:0007669"/>
    <property type="project" value="InterPro"/>
</dbReference>
<evidence type="ECO:0000256" key="1">
    <source>
        <dbReference type="ARBA" id="ARBA00005854"/>
    </source>
</evidence>
<dbReference type="PANTHER" id="PTHR43333:SF1">
    <property type="entry name" value="D-ISOMER SPECIFIC 2-HYDROXYACID DEHYDROGENASE NAD-BINDING DOMAIN-CONTAINING PROTEIN"/>
    <property type="match status" value="1"/>
</dbReference>
<dbReference type="EMBL" id="FOWD01000028">
    <property type="protein sequence ID" value="SFO45936.1"/>
    <property type="molecule type" value="Genomic_DNA"/>
</dbReference>
<sequence length="320" mass="35890">MNKKGILLLQTTTPEQIKMLQNIAPNYEIVDGFTKEAPDFPLDDIEILYGWNGKIGNTILHSPSSKLKWVQIHTAGVDFVDQSLMKEKHILLTNSSGLHGKVITESVFGMLLSYTRGIVGAIKDQPLKKWGGRENIMELQDRTMMIVGAGRIGIEVAKLAKAFGMRTVGVNRTGKSVEHMDVIIKQSEFIDHVGEADVVVNILPLTKLTTYFFDQTIFSKMKKTAVFINVGRGKSVNTIDLVDALEKGQLAFAALDVFETEPLPADNPLWEREDVLITPHISGLLPKFNSRLFTIFEENLRAYVEGKELPRNLIDFERSY</sequence>
<proteinExistence type="inferred from homology"/>
<dbReference type="STRING" id="1527.SAMN04489757_12826"/>
<gene>
    <name evidence="7" type="ORF">SAMN04489757_12826</name>
</gene>
<reference evidence="7 8" key="1">
    <citation type="submission" date="2016-10" db="EMBL/GenBank/DDBJ databases">
        <authorList>
            <person name="de Groot N.N."/>
        </authorList>
    </citation>
    <scope>NUCLEOTIDE SEQUENCE [LARGE SCALE GENOMIC DNA]</scope>
    <source>
        <strain evidence="7 8">DSM 1283</strain>
    </source>
</reference>
<dbReference type="AlphaFoldDB" id="A0A1I5HD60"/>
<keyword evidence="2 4" id="KW-0560">Oxidoreductase</keyword>
<dbReference type="InterPro" id="IPR006139">
    <property type="entry name" value="D-isomer_2_OHA_DH_cat_dom"/>
</dbReference>
<dbReference type="RefSeq" id="WP_091687585.1">
    <property type="nucleotide sequence ID" value="NZ_BAABFM010000011.1"/>
</dbReference>
<dbReference type="InterPro" id="IPR006140">
    <property type="entry name" value="D-isomer_DH_NAD-bd"/>
</dbReference>
<dbReference type="OrthoDB" id="9805416at2"/>
<keyword evidence="8" id="KW-1185">Reference proteome</keyword>
<dbReference type="GO" id="GO:0016616">
    <property type="term" value="F:oxidoreductase activity, acting on the CH-OH group of donors, NAD or NADP as acceptor"/>
    <property type="evidence" value="ECO:0007669"/>
    <property type="project" value="InterPro"/>
</dbReference>
<feature type="domain" description="D-isomer specific 2-hydroxyacid dehydrogenase NAD-binding" evidence="6">
    <location>
        <begin position="108"/>
        <end position="282"/>
    </location>
</feature>
<dbReference type="PANTHER" id="PTHR43333">
    <property type="entry name" value="2-HACID_DH_C DOMAIN-CONTAINING PROTEIN"/>
    <property type="match status" value="1"/>
</dbReference>
<evidence type="ECO:0000313" key="8">
    <source>
        <dbReference type="Proteomes" id="UP000198806"/>
    </source>
</evidence>
<dbReference type="Pfam" id="PF00389">
    <property type="entry name" value="2-Hacid_dh"/>
    <property type="match status" value="1"/>
</dbReference>
<evidence type="ECO:0000256" key="3">
    <source>
        <dbReference type="ARBA" id="ARBA00023027"/>
    </source>
</evidence>
<evidence type="ECO:0000313" key="7">
    <source>
        <dbReference type="EMBL" id="SFO45936.1"/>
    </source>
</evidence>
<name>A0A1I5HD60_9FIRM</name>
<dbReference type="SUPFAM" id="SSF51735">
    <property type="entry name" value="NAD(P)-binding Rossmann-fold domains"/>
    <property type="match status" value="1"/>
</dbReference>
<evidence type="ECO:0000259" key="6">
    <source>
        <dbReference type="Pfam" id="PF02826"/>
    </source>
</evidence>
<keyword evidence="3" id="KW-0520">NAD</keyword>
<evidence type="ECO:0000256" key="2">
    <source>
        <dbReference type="ARBA" id="ARBA00023002"/>
    </source>
</evidence>
<accession>A0A1I5HD60</accession>
<dbReference type="Pfam" id="PF02826">
    <property type="entry name" value="2-Hacid_dh_C"/>
    <property type="match status" value="1"/>
</dbReference>
<dbReference type="SUPFAM" id="SSF52283">
    <property type="entry name" value="Formate/glycerate dehydrogenase catalytic domain-like"/>
    <property type="match status" value="1"/>
</dbReference>
<evidence type="ECO:0000256" key="4">
    <source>
        <dbReference type="RuleBase" id="RU003719"/>
    </source>
</evidence>
<feature type="domain" description="D-isomer specific 2-hydroxyacid dehydrogenase catalytic" evidence="5">
    <location>
        <begin position="7"/>
        <end position="283"/>
    </location>
</feature>
<evidence type="ECO:0000259" key="5">
    <source>
        <dbReference type="Pfam" id="PF00389"/>
    </source>
</evidence>